<dbReference type="Proteomes" id="UP000671914">
    <property type="component" value="Chromosome"/>
</dbReference>
<keyword evidence="4" id="KW-1185">Reference proteome</keyword>
<dbReference type="EMBL" id="CP071696">
    <property type="protein sequence ID" value="QTX04326.1"/>
    <property type="molecule type" value="Genomic_DNA"/>
</dbReference>
<dbReference type="PANTHER" id="PTHR43236:SF1">
    <property type="entry name" value="BLL7220 PROTEIN"/>
    <property type="match status" value="1"/>
</dbReference>
<gene>
    <name evidence="3" type="ORF">G127AT_13760</name>
</gene>
<dbReference type="InterPro" id="IPR010359">
    <property type="entry name" value="IrrE_HExxH"/>
</dbReference>
<dbReference type="SMART" id="SM00530">
    <property type="entry name" value="HTH_XRE"/>
    <property type="match status" value="1"/>
</dbReference>
<dbReference type="Gene3D" id="1.10.260.40">
    <property type="entry name" value="lambda repressor-like DNA-binding domains"/>
    <property type="match status" value="1"/>
</dbReference>
<dbReference type="PROSITE" id="PS50943">
    <property type="entry name" value="HTH_CROC1"/>
    <property type="match status" value="1"/>
</dbReference>
<dbReference type="PANTHER" id="PTHR43236">
    <property type="entry name" value="ANTITOXIN HIGA1"/>
    <property type="match status" value="1"/>
</dbReference>
<organism evidence="3 4">
    <name type="scientific">Agromyces archimandritae</name>
    <dbReference type="NCBI Taxonomy" id="2781962"/>
    <lineage>
        <taxon>Bacteria</taxon>
        <taxon>Bacillati</taxon>
        <taxon>Actinomycetota</taxon>
        <taxon>Actinomycetes</taxon>
        <taxon>Micrococcales</taxon>
        <taxon>Microbacteriaceae</taxon>
        <taxon>Agromyces</taxon>
    </lineage>
</organism>
<dbReference type="AlphaFoldDB" id="A0A975IPT3"/>
<feature type="domain" description="HTH cro/C1-type" evidence="2">
    <location>
        <begin position="60"/>
        <end position="114"/>
    </location>
</feature>
<dbReference type="SUPFAM" id="SSF47413">
    <property type="entry name" value="lambda repressor-like DNA-binding domains"/>
    <property type="match status" value="1"/>
</dbReference>
<dbReference type="KEGG" id="aarc:G127AT_13760"/>
<dbReference type="InterPro" id="IPR001387">
    <property type="entry name" value="Cro/C1-type_HTH"/>
</dbReference>
<sequence>MNPYSMLQTIRRAADIEWWKYTGDYTCERPRTVRPPCNPSCKCSRIAHMTLDSAALGIRIAQARTDAGQTQAQLAATAGLDRSAVAKIETGARGVSALELARLAQAVGQRVEWLLEDGPAAVVSHRIRRDSESTAATIDRELERLARDVEFVAEQNGALPLPAREPWQVPSSTEDAERLAARVRVELGLDPEQAVHRVVETLAPLGFLVFVEELGPDAADGATVLLERGAVSLVNGTGQRGRRRLTAAHELAHFLVADDYTVDWRVSERATSDQAEALFDRFARAFLLPPEGLRSSWSSVAGDGLRAAAVQVASHFQVDMATLARRLVEIDVLSASEANSIHGIRTTRADIIDFNLLVPYELEQDTLPRAYERAVLSLYRGERISAERALDLLRGRYTSEDLPPLPAAREDELWSILL</sequence>
<evidence type="ECO:0000259" key="2">
    <source>
        <dbReference type="PROSITE" id="PS50943"/>
    </source>
</evidence>
<dbReference type="InterPro" id="IPR052345">
    <property type="entry name" value="Rad_response_metalloprotease"/>
</dbReference>
<dbReference type="Pfam" id="PF06114">
    <property type="entry name" value="Peptidase_M78"/>
    <property type="match status" value="1"/>
</dbReference>
<name>A0A975IPT3_9MICO</name>
<comment type="similarity">
    <text evidence="1">Belongs to the short-chain fatty acyl-CoA assimilation regulator (ScfR) family.</text>
</comment>
<protein>
    <submittedName>
        <fullName evidence="3">ImmA/IrrE family metallo-endopeptidase</fullName>
    </submittedName>
</protein>
<evidence type="ECO:0000313" key="4">
    <source>
        <dbReference type="Proteomes" id="UP000671914"/>
    </source>
</evidence>
<dbReference type="InterPro" id="IPR010982">
    <property type="entry name" value="Lambda_DNA-bd_dom_sf"/>
</dbReference>
<proteinExistence type="inferred from homology"/>
<reference evidence="3" key="1">
    <citation type="submission" date="2021-03" db="EMBL/GenBank/DDBJ databases">
        <title>Agromyces archimandritus sp. nov., isolated from the cockroach Archimandrita tessellata.</title>
        <authorList>
            <person name="Guzman J."/>
            <person name="Ortuzar M."/>
            <person name="Poehlein A."/>
            <person name="Daniel R."/>
            <person name="Trujillo M."/>
            <person name="Vilcinskas A."/>
        </authorList>
    </citation>
    <scope>NUCLEOTIDE SEQUENCE</scope>
    <source>
        <strain evidence="3">G127AT</strain>
    </source>
</reference>
<dbReference type="Gene3D" id="1.10.10.2910">
    <property type="match status" value="1"/>
</dbReference>
<dbReference type="Pfam" id="PF13560">
    <property type="entry name" value="HTH_31"/>
    <property type="match status" value="1"/>
</dbReference>
<dbReference type="CDD" id="cd00093">
    <property type="entry name" value="HTH_XRE"/>
    <property type="match status" value="1"/>
</dbReference>
<dbReference type="GO" id="GO:0003677">
    <property type="term" value="F:DNA binding"/>
    <property type="evidence" value="ECO:0007669"/>
    <property type="project" value="InterPro"/>
</dbReference>
<accession>A0A975IPT3</accession>
<evidence type="ECO:0000313" key="3">
    <source>
        <dbReference type="EMBL" id="QTX04326.1"/>
    </source>
</evidence>
<evidence type="ECO:0000256" key="1">
    <source>
        <dbReference type="ARBA" id="ARBA00007227"/>
    </source>
</evidence>